<organism evidence="7 8">
    <name type="scientific">Prorocentrum cordatum</name>
    <dbReference type="NCBI Taxonomy" id="2364126"/>
    <lineage>
        <taxon>Eukaryota</taxon>
        <taxon>Sar</taxon>
        <taxon>Alveolata</taxon>
        <taxon>Dinophyceae</taxon>
        <taxon>Prorocentrales</taxon>
        <taxon>Prorocentraceae</taxon>
        <taxon>Prorocentrum</taxon>
    </lineage>
</organism>
<keyword evidence="3 4" id="KW-0862">Zinc</keyword>
<feature type="compositionally biased region" description="Low complexity" evidence="5">
    <location>
        <begin position="1"/>
        <end position="17"/>
    </location>
</feature>
<dbReference type="SUPFAM" id="SSF90229">
    <property type="entry name" value="CCCH zinc finger"/>
    <property type="match status" value="1"/>
</dbReference>
<name>A0ABN9RNE7_9DINO</name>
<dbReference type="PROSITE" id="PS50103">
    <property type="entry name" value="ZF_C3H1"/>
    <property type="match status" value="1"/>
</dbReference>
<feature type="region of interest" description="Disordered" evidence="5">
    <location>
        <begin position="1"/>
        <end position="67"/>
    </location>
</feature>
<keyword evidence="2 4" id="KW-0863">Zinc-finger</keyword>
<dbReference type="Pfam" id="PF00642">
    <property type="entry name" value="zf-CCCH"/>
    <property type="match status" value="1"/>
</dbReference>
<feature type="zinc finger region" description="C3H1-type" evidence="4">
    <location>
        <begin position="110"/>
        <end position="137"/>
    </location>
</feature>
<evidence type="ECO:0000256" key="4">
    <source>
        <dbReference type="PROSITE-ProRule" id="PRU00723"/>
    </source>
</evidence>
<keyword evidence="8" id="KW-1185">Reference proteome</keyword>
<evidence type="ECO:0000256" key="1">
    <source>
        <dbReference type="ARBA" id="ARBA00022723"/>
    </source>
</evidence>
<evidence type="ECO:0000256" key="2">
    <source>
        <dbReference type="ARBA" id="ARBA00022771"/>
    </source>
</evidence>
<dbReference type="SMART" id="SM00356">
    <property type="entry name" value="ZnF_C3H1"/>
    <property type="match status" value="1"/>
</dbReference>
<accession>A0ABN9RNE7</accession>
<gene>
    <name evidence="7" type="ORF">PCOR1329_LOCUS21991</name>
</gene>
<dbReference type="Gene3D" id="4.10.1000.10">
    <property type="entry name" value="Zinc finger, CCCH-type"/>
    <property type="match status" value="1"/>
</dbReference>
<evidence type="ECO:0000313" key="8">
    <source>
        <dbReference type="Proteomes" id="UP001189429"/>
    </source>
</evidence>
<evidence type="ECO:0000256" key="5">
    <source>
        <dbReference type="SAM" id="MobiDB-lite"/>
    </source>
</evidence>
<keyword evidence="1 4" id="KW-0479">Metal-binding</keyword>
<dbReference type="InterPro" id="IPR036855">
    <property type="entry name" value="Znf_CCCH_sf"/>
</dbReference>
<reference evidence="7" key="1">
    <citation type="submission" date="2023-10" db="EMBL/GenBank/DDBJ databases">
        <authorList>
            <person name="Chen Y."/>
            <person name="Shah S."/>
            <person name="Dougan E. K."/>
            <person name="Thang M."/>
            <person name="Chan C."/>
        </authorList>
    </citation>
    <scope>NUCLEOTIDE SEQUENCE [LARGE SCALE GENOMIC DNA]</scope>
</reference>
<comment type="caution">
    <text evidence="7">The sequence shown here is derived from an EMBL/GenBank/DDBJ whole genome shotgun (WGS) entry which is preliminary data.</text>
</comment>
<feature type="non-terminal residue" evidence="7">
    <location>
        <position position="1"/>
    </location>
</feature>
<evidence type="ECO:0000256" key="3">
    <source>
        <dbReference type="ARBA" id="ARBA00022833"/>
    </source>
</evidence>
<feature type="non-terminal residue" evidence="7">
    <location>
        <position position="137"/>
    </location>
</feature>
<evidence type="ECO:0000259" key="6">
    <source>
        <dbReference type="PROSITE" id="PS50103"/>
    </source>
</evidence>
<proteinExistence type="predicted"/>
<dbReference type="Proteomes" id="UP001189429">
    <property type="component" value="Unassembled WGS sequence"/>
</dbReference>
<dbReference type="EMBL" id="CAUYUJ010007293">
    <property type="protein sequence ID" value="CAK0820216.1"/>
    <property type="molecule type" value="Genomic_DNA"/>
</dbReference>
<sequence>PCGLRPGDAPSAAAQPAAGGGDGGPGASRRRRQRPQDGAAAEDQAVQVPGRRHLREGPGVPVRPQRGRARALARFSLHKALPYAPGLRRLQPPQALRGSRCEELRSTSNYHKTKLCRFSVAGHCVLGTKCNFAHSEE</sequence>
<evidence type="ECO:0000313" key="7">
    <source>
        <dbReference type="EMBL" id="CAK0820216.1"/>
    </source>
</evidence>
<dbReference type="InterPro" id="IPR000571">
    <property type="entry name" value="Znf_CCCH"/>
</dbReference>
<protein>
    <recommendedName>
        <fullName evidence="6">C3H1-type domain-containing protein</fullName>
    </recommendedName>
</protein>
<feature type="domain" description="C3H1-type" evidence="6">
    <location>
        <begin position="110"/>
        <end position="137"/>
    </location>
</feature>